<feature type="domain" description="HTH tetR-type" evidence="3">
    <location>
        <begin position="1"/>
        <end position="59"/>
    </location>
</feature>
<dbReference type="PRINTS" id="PR00455">
    <property type="entry name" value="HTHTETR"/>
</dbReference>
<dbReference type="InterPro" id="IPR001647">
    <property type="entry name" value="HTH_TetR"/>
</dbReference>
<evidence type="ECO:0000256" key="1">
    <source>
        <dbReference type="ARBA" id="ARBA00023125"/>
    </source>
</evidence>
<dbReference type="EMBL" id="JAUDUY010000001">
    <property type="protein sequence ID" value="MDM9630068.1"/>
    <property type="molecule type" value="Genomic_DNA"/>
</dbReference>
<gene>
    <name evidence="4" type="ORF">QU605_01200</name>
</gene>
<dbReference type="PANTHER" id="PTHR43479:SF11">
    <property type="entry name" value="ACREF_ENVCD OPERON REPRESSOR-RELATED"/>
    <property type="match status" value="1"/>
</dbReference>
<dbReference type="PANTHER" id="PTHR43479">
    <property type="entry name" value="ACREF/ENVCD OPERON REPRESSOR-RELATED"/>
    <property type="match status" value="1"/>
</dbReference>
<dbReference type="Proteomes" id="UP001174839">
    <property type="component" value="Unassembled WGS sequence"/>
</dbReference>
<dbReference type="InterPro" id="IPR036271">
    <property type="entry name" value="Tet_transcr_reg_TetR-rel_C_sf"/>
</dbReference>
<dbReference type="SUPFAM" id="SSF48498">
    <property type="entry name" value="Tetracyclin repressor-like, C-terminal domain"/>
    <property type="match status" value="1"/>
</dbReference>
<dbReference type="PROSITE" id="PS50977">
    <property type="entry name" value="HTH_TETR_2"/>
    <property type="match status" value="1"/>
</dbReference>
<evidence type="ECO:0000313" key="4">
    <source>
        <dbReference type="EMBL" id="MDM9630068.1"/>
    </source>
</evidence>
<dbReference type="SUPFAM" id="SSF46689">
    <property type="entry name" value="Homeodomain-like"/>
    <property type="match status" value="1"/>
</dbReference>
<sequence>MKDKIRDTATELFLNLGFKSVTMDDLAEEMGISKKTIYSHFKNKTQLVRECTLGLFHKISSGINCICQEDKNPIEELYEIKRFALLNLKNEKSSPQYQLKKYYPQIYTTLHQKQFEVYKDCVRTNILKGIERGFYRENLDVDFVTRIYFAGMTSLKDETLFPQQHFPMKKRMNDYLEYHLRGIATPEGRNILKTIINSNQD</sequence>
<dbReference type="RefSeq" id="WP_289723431.1">
    <property type="nucleotide sequence ID" value="NZ_JAUDUY010000001.1"/>
</dbReference>
<dbReference type="Gene3D" id="1.10.10.60">
    <property type="entry name" value="Homeodomain-like"/>
    <property type="match status" value="1"/>
</dbReference>
<dbReference type="Gene3D" id="1.10.357.10">
    <property type="entry name" value="Tetracycline Repressor, domain 2"/>
    <property type="match status" value="1"/>
</dbReference>
<keyword evidence="1 2" id="KW-0238">DNA-binding</keyword>
<dbReference type="InterPro" id="IPR050624">
    <property type="entry name" value="HTH-type_Tx_Regulator"/>
</dbReference>
<protein>
    <submittedName>
        <fullName evidence="4">TetR/AcrR family transcriptional regulator</fullName>
    </submittedName>
</protein>
<dbReference type="InterPro" id="IPR009057">
    <property type="entry name" value="Homeodomain-like_sf"/>
</dbReference>
<evidence type="ECO:0000256" key="2">
    <source>
        <dbReference type="PROSITE-ProRule" id="PRU00335"/>
    </source>
</evidence>
<evidence type="ECO:0000259" key="3">
    <source>
        <dbReference type="PROSITE" id="PS50977"/>
    </source>
</evidence>
<organism evidence="4 5">
    <name type="scientific">Robiginitalea aurantiaca</name>
    <dbReference type="NCBI Taxonomy" id="3056915"/>
    <lineage>
        <taxon>Bacteria</taxon>
        <taxon>Pseudomonadati</taxon>
        <taxon>Bacteroidota</taxon>
        <taxon>Flavobacteriia</taxon>
        <taxon>Flavobacteriales</taxon>
        <taxon>Flavobacteriaceae</taxon>
        <taxon>Robiginitalea</taxon>
    </lineage>
</organism>
<keyword evidence="5" id="KW-1185">Reference proteome</keyword>
<proteinExistence type="predicted"/>
<name>A0ABT7WAY9_9FLAO</name>
<feature type="DNA-binding region" description="H-T-H motif" evidence="2">
    <location>
        <begin position="22"/>
        <end position="41"/>
    </location>
</feature>
<accession>A0ABT7WAY9</accession>
<reference evidence="4" key="1">
    <citation type="submission" date="2023-06" db="EMBL/GenBank/DDBJ databases">
        <title>Robiginitalea aurantiacus sp. nov. and Algoriphagus sediminis sp. nov., isolated from coastal sediment.</title>
        <authorList>
            <person name="Zhou Z.Y."/>
            <person name="An J."/>
            <person name="Jia Y.W."/>
            <person name="Du Z.J."/>
        </authorList>
    </citation>
    <scope>NUCLEOTIDE SEQUENCE</scope>
    <source>
        <strain evidence="4">M39</strain>
    </source>
</reference>
<evidence type="ECO:0000313" key="5">
    <source>
        <dbReference type="Proteomes" id="UP001174839"/>
    </source>
</evidence>
<dbReference type="Pfam" id="PF00440">
    <property type="entry name" value="TetR_N"/>
    <property type="match status" value="1"/>
</dbReference>
<comment type="caution">
    <text evidence="4">The sequence shown here is derived from an EMBL/GenBank/DDBJ whole genome shotgun (WGS) entry which is preliminary data.</text>
</comment>